<feature type="region of interest" description="Disordered" evidence="1">
    <location>
        <begin position="31"/>
        <end position="53"/>
    </location>
</feature>
<accession>A0ABD5YIU4</accession>
<feature type="compositionally biased region" description="Basic and acidic residues" evidence="1">
    <location>
        <begin position="44"/>
        <end position="53"/>
    </location>
</feature>
<dbReference type="RefSeq" id="WP_264555045.1">
    <property type="nucleotide sequence ID" value="NZ_CP109979.1"/>
</dbReference>
<name>A0ABD5YIU4_9EURY</name>
<protein>
    <submittedName>
        <fullName evidence="2">DUF1059 domain-containing protein</fullName>
    </submittedName>
</protein>
<dbReference type="EMBL" id="JBHTAX010000001">
    <property type="protein sequence ID" value="MFC7189284.1"/>
    <property type="molecule type" value="Genomic_DNA"/>
</dbReference>
<evidence type="ECO:0000313" key="3">
    <source>
        <dbReference type="Proteomes" id="UP001596417"/>
    </source>
</evidence>
<evidence type="ECO:0000313" key="2">
    <source>
        <dbReference type="EMBL" id="MFC7189284.1"/>
    </source>
</evidence>
<dbReference type="Pfam" id="PF06348">
    <property type="entry name" value="DUF1059"/>
    <property type="match status" value="1"/>
</dbReference>
<keyword evidence="3" id="KW-1185">Reference proteome</keyword>
<dbReference type="GeneID" id="76198851"/>
<gene>
    <name evidence="2" type="ORF">ACFQL7_05100</name>
</gene>
<evidence type="ECO:0000256" key="1">
    <source>
        <dbReference type="SAM" id="MobiDB-lite"/>
    </source>
</evidence>
<dbReference type="AlphaFoldDB" id="A0ABD5YIU4"/>
<dbReference type="InterPro" id="IPR009409">
    <property type="entry name" value="DUF1059"/>
</dbReference>
<proteinExistence type="predicted"/>
<dbReference type="Proteomes" id="UP001596417">
    <property type="component" value="Unassembled WGS sequence"/>
</dbReference>
<sequence length="53" mass="6351">MTQQFDCLIEDCDFTARGETEDELMMQIEQHRQGNHPQLDVSEEEIRRNIRTI</sequence>
<organism evidence="2 3">
    <name type="scientific">Halocatena marina</name>
    <dbReference type="NCBI Taxonomy" id="2934937"/>
    <lineage>
        <taxon>Archaea</taxon>
        <taxon>Methanobacteriati</taxon>
        <taxon>Methanobacteriota</taxon>
        <taxon>Stenosarchaea group</taxon>
        <taxon>Halobacteria</taxon>
        <taxon>Halobacteriales</taxon>
        <taxon>Natronomonadaceae</taxon>
        <taxon>Halocatena</taxon>
    </lineage>
</organism>
<comment type="caution">
    <text evidence="2">The sequence shown here is derived from an EMBL/GenBank/DDBJ whole genome shotgun (WGS) entry which is preliminary data.</text>
</comment>
<reference evidence="2 3" key="1">
    <citation type="journal article" date="2019" name="Int. J. Syst. Evol. Microbiol.">
        <title>The Global Catalogue of Microorganisms (GCM) 10K type strain sequencing project: providing services to taxonomists for standard genome sequencing and annotation.</title>
        <authorList>
            <consortium name="The Broad Institute Genomics Platform"/>
            <consortium name="The Broad Institute Genome Sequencing Center for Infectious Disease"/>
            <person name="Wu L."/>
            <person name="Ma J."/>
        </authorList>
    </citation>
    <scope>NUCLEOTIDE SEQUENCE [LARGE SCALE GENOMIC DNA]</scope>
    <source>
        <strain evidence="2 3">RDMS1</strain>
    </source>
</reference>